<dbReference type="SUPFAM" id="SSF50978">
    <property type="entry name" value="WD40 repeat-like"/>
    <property type="match status" value="1"/>
</dbReference>
<feature type="repeat" description="WD" evidence="3">
    <location>
        <begin position="133"/>
        <end position="146"/>
    </location>
</feature>
<dbReference type="EMBL" id="JAWQEG010002486">
    <property type="protein sequence ID" value="KAK3871665.1"/>
    <property type="molecule type" value="Genomic_DNA"/>
</dbReference>
<keyword evidence="2" id="KW-0677">Repeat</keyword>
<keyword evidence="5" id="KW-1185">Reference proteome</keyword>
<evidence type="ECO:0000256" key="1">
    <source>
        <dbReference type="ARBA" id="ARBA00022574"/>
    </source>
</evidence>
<evidence type="ECO:0008006" key="6">
    <source>
        <dbReference type="Google" id="ProtNLM"/>
    </source>
</evidence>
<evidence type="ECO:0000313" key="4">
    <source>
        <dbReference type="EMBL" id="KAK3871665.1"/>
    </source>
</evidence>
<proteinExistence type="predicted"/>
<name>A0AAE1FCH5_PETCI</name>
<dbReference type="InterPro" id="IPR001680">
    <property type="entry name" value="WD40_rpt"/>
</dbReference>
<comment type="caution">
    <text evidence="4">The sequence shown here is derived from an EMBL/GenBank/DDBJ whole genome shotgun (WGS) entry which is preliminary data.</text>
</comment>
<evidence type="ECO:0000256" key="2">
    <source>
        <dbReference type="ARBA" id="ARBA00022737"/>
    </source>
</evidence>
<dbReference type="SMART" id="SM00320">
    <property type="entry name" value="WD40"/>
    <property type="match status" value="4"/>
</dbReference>
<evidence type="ECO:0000256" key="3">
    <source>
        <dbReference type="PROSITE-ProRule" id="PRU00221"/>
    </source>
</evidence>
<accession>A0AAE1FCH5</accession>
<dbReference type="PANTHER" id="PTHR10971">
    <property type="entry name" value="MRNA EXPORT FACTOR AND BUB3"/>
    <property type="match status" value="1"/>
</dbReference>
<dbReference type="InterPro" id="IPR015943">
    <property type="entry name" value="WD40/YVTN_repeat-like_dom_sf"/>
</dbReference>
<dbReference type="Gene3D" id="2.130.10.10">
    <property type="entry name" value="YVTN repeat-like/Quinoprotein amine dehydrogenase"/>
    <property type="match status" value="1"/>
</dbReference>
<dbReference type="AlphaFoldDB" id="A0AAE1FCH5"/>
<dbReference type="Proteomes" id="UP001286313">
    <property type="component" value="Unassembled WGS sequence"/>
</dbReference>
<sequence length="358" mass="40078">MTTEMEKPQILVYIEKNLNYSPFDVKWIPRSAKLVSVGSHPRGTGALQVYEMNEGELKMLHDVERPKALKCGTFGGSSLEDRHLAVGDFDGKLEVIDLECPSHPVYSVQAHSQIINTIDGVAGLNIGKGAPELATGSRDGLVKVWDPRQKDRSVITIEPKEGEQKRDCWSLAFGNSHSNEDRMLCAGFDNGDVKLFDLRTMAIQWETNVKNGVCSIEFDRKDIQMNKLLATTLESRFYVYDMRTFHSKQGYAKLMDKGHKSTVWCGRHLPQNREIFTTTGGNGSLMLWKYTYPAARSREFEDGAEVGVMGEIKPLQNATITSQPITNFDWNLDKIGLGACSGLDQTIRIIIVTKLNTL</sequence>
<dbReference type="Pfam" id="PF00400">
    <property type="entry name" value="WD40"/>
    <property type="match status" value="1"/>
</dbReference>
<reference evidence="4" key="1">
    <citation type="submission" date="2023-10" db="EMBL/GenBank/DDBJ databases">
        <title>Genome assemblies of two species of porcelain crab, Petrolisthes cinctipes and Petrolisthes manimaculis (Anomura: Porcellanidae).</title>
        <authorList>
            <person name="Angst P."/>
        </authorList>
    </citation>
    <scope>NUCLEOTIDE SEQUENCE</scope>
    <source>
        <strain evidence="4">PB745_01</strain>
        <tissue evidence="4">Gill</tissue>
    </source>
</reference>
<evidence type="ECO:0000313" key="5">
    <source>
        <dbReference type="Proteomes" id="UP001286313"/>
    </source>
</evidence>
<dbReference type="PROSITE" id="PS50082">
    <property type="entry name" value="WD_REPEATS_2"/>
    <property type="match status" value="1"/>
</dbReference>
<keyword evidence="1 3" id="KW-0853">WD repeat</keyword>
<organism evidence="4 5">
    <name type="scientific">Petrolisthes cinctipes</name>
    <name type="common">Flat porcelain crab</name>
    <dbReference type="NCBI Taxonomy" id="88211"/>
    <lineage>
        <taxon>Eukaryota</taxon>
        <taxon>Metazoa</taxon>
        <taxon>Ecdysozoa</taxon>
        <taxon>Arthropoda</taxon>
        <taxon>Crustacea</taxon>
        <taxon>Multicrustacea</taxon>
        <taxon>Malacostraca</taxon>
        <taxon>Eumalacostraca</taxon>
        <taxon>Eucarida</taxon>
        <taxon>Decapoda</taxon>
        <taxon>Pleocyemata</taxon>
        <taxon>Anomura</taxon>
        <taxon>Galatheoidea</taxon>
        <taxon>Porcellanidae</taxon>
        <taxon>Petrolisthes</taxon>
    </lineage>
</organism>
<dbReference type="InterPro" id="IPR036322">
    <property type="entry name" value="WD40_repeat_dom_sf"/>
</dbReference>
<protein>
    <recommendedName>
        <fullName evidence="6">WD repeat-containing protein 92</fullName>
    </recommendedName>
</protein>
<gene>
    <name evidence="4" type="ORF">Pcinc_023223</name>
</gene>